<dbReference type="PANTHER" id="PTHR45766:SF6">
    <property type="entry name" value="SWI_SNF-RELATED MATRIX-ASSOCIATED ACTIN-DEPENDENT REGULATOR OF CHROMATIN SUBFAMILY A-LIKE PROTEIN 1"/>
    <property type="match status" value="1"/>
</dbReference>
<keyword evidence="1" id="KW-0378">Hydrolase</keyword>
<organism evidence="4">
    <name type="scientific">Tupanvirus deep ocean</name>
    <dbReference type="NCBI Taxonomy" id="2126984"/>
    <lineage>
        <taxon>Viruses</taxon>
        <taxon>Varidnaviria</taxon>
        <taxon>Bamfordvirae</taxon>
        <taxon>Nucleocytoviricota</taxon>
        <taxon>Megaviricetes</taxon>
        <taxon>Imitervirales</taxon>
        <taxon>Mimiviridae</taxon>
        <taxon>Megamimivirinae</taxon>
        <taxon>Tupanvirus</taxon>
        <taxon>Tupanvirus altamarinense</taxon>
    </lineage>
</organism>
<dbReference type="GO" id="GO:0004386">
    <property type="term" value="F:helicase activity"/>
    <property type="evidence" value="ECO:0007669"/>
    <property type="project" value="UniProtKB-KW"/>
</dbReference>
<dbReference type="InterPro" id="IPR000330">
    <property type="entry name" value="SNF2_N"/>
</dbReference>
<evidence type="ECO:0000256" key="1">
    <source>
        <dbReference type="ARBA" id="ARBA00022801"/>
    </source>
</evidence>
<evidence type="ECO:0000313" key="4">
    <source>
        <dbReference type="EMBL" id="QKU33880.1"/>
    </source>
</evidence>
<dbReference type="KEGG" id="vg:80517180"/>
<sequence length="793" mass="92789">MTSKKTRDQYVNLQVSGRIFPSWVLHNFKQYKLPEIFRRENEDPCNVETKLELRKYQEFIGKYLGPGSPYNEILLYHGLGSGKTATSINLMNVLYNYNHEVNFVILIKASLRDDPWMKDLKVWLGRDPSEENIDNVTKLVRYNTLHFVHYDSPYADRDFLNVMKGIDTSKPVVYIIDEAHNFIRNVYSNINSKMGKRAQVIYEYIVRDKRENKNTKVILISATPGINTPFELSLMFNMLRPGIFPTSELEFNRTFITESTYPILNPLKRNMFERRILGLVSYYIGATPDLYARQELKYVNLPMSDYQYNVYRVFEKLEAEIQKRARRYGKQSQLYRTYTRQASNFVFPYVNTHVNGELRPRPGKFKITDKIADNLEKGKIQEIMDDREREMLNKYLKALEYFITETEKYFQSVHKEDINKGRTIFDDLEDFKAGFDSVFGGKFLKYYNSDSPKSGLFTEMYNSSPKMTAIAFMTYVSPGKVMVYTNYVVMEGIDIMKIYYRLIGFNDFTVSKDNMGYCEYHGRIDPKDRVKIKNMFNDKNNIRGTKCKVIMLSPSATEGIQLYNIRQEHIMEPYWTEVRIQQVIGRGIRQCSHKELPMSERVVNVYRYKVVKPAELDADDTNRTSTDEYIEDQAKAKANLIESFLSAMKEAAVDCELFKTHNMMSQSYHCFKFPEGTIVGQHIGPAYKEDFKDDVKYDSGLHAKNARVERIKVIKINAVYKLNPDNESQPKYSTPDRFWYYPKTGMVYDYETHYPVGQVQFINGLPNKLDKDTYIMSTIIDIPTLSVPETANP</sequence>
<reference evidence="4" key="2">
    <citation type="journal article" date="2018" name="Nat. Commun.">
        <title>Tailed giant Tupanvirus possesses the most complete translational apparatus of the known virosphere.</title>
        <authorList>
            <person name="Abrahao J."/>
            <person name="Silva L."/>
            <person name="Silva L.S."/>
            <person name="Khalil J.Y.B."/>
            <person name="Rodrigues R."/>
            <person name="Arantes T."/>
            <person name="Assis F."/>
            <person name="Boratto P."/>
            <person name="Andrade M."/>
            <person name="Kroon E.G."/>
            <person name="Ribeiro B."/>
            <person name="Bergier I."/>
            <person name="Seligmann H."/>
            <person name="Ghigo E."/>
            <person name="Colson P."/>
            <person name="Levasseur A."/>
            <person name="Kroemer G."/>
            <person name="Raoult D."/>
            <person name="La Scola B."/>
        </authorList>
    </citation>
    <scope>NUCLEOTIDE SEQUENCE [LARGE SCALE GENOMIC DNA]</scope>
    <source>
        <strain evidence="4">Deep ocean</strain>
    </source>
</reference>
<dbReference type="GeneID" id="80517180"/>
<keyword evidence="4" id="KW-0547">Nucleotide-binding</keyword>
<dbReference type="InterPro" id="IPR001650">
    <property type="entry name" value="Helicase_C-like"/>
</dbReference>
<dbReference type="Pfam" id="PF00271">
    <property type="entry name" value="Helicase_C"/>
    <property type="match status" value="1"/>
</dbReference>
<protein>
    <submittedName>
        <fullName evidence="4">SNF2 family helicase</fullName>
    </submittedName>
</protein>
<keyword evidence="4" id="KW-0067">ATP-binding</keyword>
<name>A0A6N1NGG6_9VIRU</name>
<dbReference type="RefSeq" id="YP_010780489.1">
    <property type="nucleotide sequence ID" value="NC_075038.1"/>
</dbReference>
<feature type="domain" description="Helicase C-terminal" evidence="3">
    <location>
        <begin position="476"/>
        <end position="589"/>
    </location>
</feature>
<dbReference type="SUPFAM" id="SSF52540">
    <property type="entry name" value="P-loop containing nucleoside triphosphate hydrolases"/>
    <property type="match status" value="2"/>
</dbReference>
<dbReference type="GO" id="GO:0016787">
    <property type="term" value="F:hydrolase activity"/>
    <property type="evidence" value="ECO:0007669"/>
    <property type="project" value="UniProtKB-KW"/>
</dbReference>
<dbReference type="Gene3D" id="3.40.50.300">
    <property type="entry name" value="P-loop containing nucleotide triphosphate hydrolases"/>
    <property type="match status" value="2"/>
</dbReference>
<dbReference type="GO" id="GO:0006281">
    <property type="term" value="P:DNA repair"/>
    <property type="evidence" value="ECO:0007669"/>
    <property type="project" value="TreeGrafter"/>
</dbReference>
<dbReference type="InterPro" id="IPR027417">
    <property type="entry name" value="P-loop_NTPase"/>
</dbReference>
<keyword evidence="4" id="KW-0347">Helicase</keyword>
<dbReference type="EMBL" id="MF405918">
    <property type="protein sequence ID" value="QKU33880.1"/>
    <property type="molecule type" value="Genomic_DNA"/>
</dbReference>
<feature type="domain" description="SNF2 N-terminal" evidence="2">
    <location>
        <begin position="73"/>
        <end position="321"/>
    </location>
</feature>
<dbReference type="Pfam" id="PF00176">
    <property type="entry name" value="SNF2-rel_dom"/>
    <property type="match status" value="1"/>
</dbReference>
<accession>A0A6N1NGG6</accession>
<reference evidence="4" key="1">
    <citation type="submission" date="2017-06" db="EMBL/GenBank/DDBJ databases">
        <authorList>
            <person name="Assis F.L."/>
            <person name="Abrahao J.S."/>
            <person name="Silva L."/>
            <person name="Khalil J.B."/>
            <person name="Rodrigues R."/>
            <person name="Silva L.S."/>
            <person name="Boratto P."/>
            <person name="Andrade M."/>
            <person name="Kroon E.G."/>
            <person name="Ribeiro B."/>
            <person name="Bergier I."/>
            <person name="Seligmann H."/>
            <person name="Ghigo E."/>
            <person name="Colson P."/>
            <person name="Levasseur A."/>
            <person name="Raoult D."/>
            <person name="Scola B.L."/>
        </authorList>
    </citation>
    <scope>NUCLEOTIDE SEQUENCE</scope>
    <source>
        <strain evidence="4">Deep ocean</strain>
    </source>
</reference>
<evidence type="ECO:0000259" key="3">
    <source>
        <dbReference type="Pfam" id="PF00271"/>
    </source>
</evidence>
<dbReference type="GO" id="GO:0005524">
    <property type="term" value="F:ATP binding"/>
    <property type="evidence" value="ECO:0007669"/>
    <property type="project" value="InterPro"/>
</dbReference>
<evidence type="ECO:0000259" key="2">
    <source>
        <dbReference type="Pfam" id="PF00176"/>
    </source>
</evidence>
<dbReference type="PANTHER" id="PTHR45766">
    <property type="entry name" value="DNA ANNEALING HELICASE AND ENDONUCLEASE ZRANB3 FAMILY MEMBER"/>
    <property type="match status" value="1"/>
</dbReference>
<dbReference type="GO" id="GO:0031297">
    <property type="term" value="P:replication fork processing"/>
    <property type="evidence" value="ECO:0007669"/>
    <property type="project" value="TreeGrafter"/>
</dbReference>
<proteinExistence type="predicted"/>